<dbReference type="Proteomes" id="UP001500622">
    <property type="component" value="Unassembled WGS sequence"/>
</dbReference>
<keyword evidence="3 7" id="KW-0812">Transmembrane</keyword>
<protein>
    <submittedName>
        <fullName evidence="9">MFS transporter</fullName>
    </submittedName>
</protein>
<evidence type="ECO:0000313" key="10">
    <source>
        <dbReference type="Proteomes" id="UP001500622"/>
    </source>
</evidence>
<sequence>MEQTSHSRGGQAPAFDAPPAGSHAPAALPWSGLLTLTLAVFVVVSGEMMPTAVLPVLAADLDVSVAQAGLLVSAWAATVVVASFPLARLTARFDRSTVIAVALVVFSGATLATAWAGTYGLAMGSRLVAAAATGLLWSTVNTYAASIVPEHRIARATAIVLFGGTLGTVAAVPAGNAAAALWGWRVPFVVLALLGLATALAVHVVLRRTRVVDVSAPGTPGTGSTVVAPRRQLRPVFVIGALGGLILVAHFAAFTFVAELVLPSAVPTPALLLVFGLVSASGVVLVGATSDRFPSGTPVVMAAVVAVSLIGLVLLGRHGGVDIGLVVLWGVATGAVGPAVQVAMMRAAGPEHRSTAGTLMPVAMNLGIAVGAALGSGVVDRWSVEVLPVVAAVPAVFATVGFLAVARATRLSRAPGPILGPTATHEP</sequence>
<feature type="transmembrane region" description="Helical" evidence="7">
    <location>
        <begin position="65"/>
        <end position="86"/>
    </location>
</feature>
<keyword evidence="5 7" id="KW-0472">Membrane</keyword>
<feature type="transmembrane region" description="Helical" evidence="7">
    <location>
        <begin position="158"/>
        <end position="182"/>
    </location>
</feature>
<evidence type="ECO:0000256" key="5">
    <source>
        <dbReference type="ARBA" id="ARBA00023136"/>
    </source>
</evidence>
<accession>A0ABP8LPA7</accession>
<dbReference type="RefSeq" id="WP_345218401.1">
    <property type="nucleotide sequence ID" value="NZ_BAABGN010000013.1"/>
</dbReference>
<keyword evidence="10" id="KW-1185">Reference proteome</keyword>
<evidence type="ECO:0000256" key="2">
    <source>
        <dbReference type="ARBA" id="ARBA00022475"/>
    </source>
</evidence>
<evidence type="ECO:0000256" key="6">
    <source>
        <dbReference type="SAM" id="MobiDB-lite"/>
    </source>
</evidence>
<feature type="transmembrane region" description="Helical" evidence="7">
    <location>
        <begin position="188"/>
        <end position="206"/>
    </location>
</feature>
<dbReference type="InterPro" id="IPR036259">
    <property type="entry name" value="MFS_trans_sf"/>
</dbReference>
<feature type="transmembrane region" description="Helical" evidence="7">
    <location>
        <begin position="127"/>
        <end position="146"/>
    </location>
</feature>
<evidence type="ECO:0000256" key="4">
    <source>
        <dbReference type="ARBA" id="ARBA00022989"/>
    </source>
</evidence>
<keyword evidence="4 7" id="KW-1133">Transmembrane helix</keyword>
<keyword evidence="2" id="KW-1003">Cell membrane</keyword>
<dbReference type="InterPro" id="IPR050189">
    <property type="entry name" value="MFS_Efflux_Transporters"/>
</dbReference>
<organism evidence="9 10">
    <name type="scientific">Georgenia halophila</name>
    <dbReference type="NCBI Taxonomy" id="620889"/>
    <lineage>
        <taxon>Bacteria</taxon>
        <taxon>Bacillati</taxon>
        <taxon>Actinomycetota</taxon>
        <taxon>Actinomycetes</taxon>
        <taxon>Micrococcales</taxon>
        <taxon>Bogoriellaceae</taxon>
        <taxon>Georgenia</taxon>
    </lineage>
</organism>
<feature type="transmembrane region" description="Helical" evidence="7">
    <location>
        <begin position="270"/>
        <end position="287"/>
    </location>
</feature>
<evidence type="ECO:0000256" key="1">
    <source>
        <dbReference type="ARBA" id="ARBA00004651"/>
    </source>
</evidence>
<evidence type="ECO:0000256" key="3">
    <source>
        <dbReference type="ARBA" id="ARBA00022692"/>
    </source>
</evidence>
<name>A0ABP8LPA7_9MICO</name>
<evidence type="ECO:0000256" key="7">
    <source>
        <dbReference type="SAM" id="Phobius"/>
    </source>
</evidence>
<dbReference type="InterPro" id="IPR020846">
    <property type="entry name" value="MFS_dom"/>
</dbReference>
<feature type="transmembrane region" description="Helical" evidence="7">
    <location>
        <begin position="98"/>
        <end position="121"/>
    </location>
</feature>
<proteinExistence type="predicted"/>
<dbReference type="EMBL" id="BAABGN010000013">
    <property type="protein sequence ID" value="GAA4432166.1"/>
    <property type="molecule type" value="Genomic_DNA"/>
</dbReference>
<feature type="transmembrane region" description="Helical" evidence="7">
    <location>
        <begin position="236"/>
        <end position="258"/>
    </location>
</feature>
<feature type="domain" description="Major facilitator superfamily (MFS) profile" evidence="8">
    <location>
        <begin position="32"/>
        <end position="409"/>
    </location>
</feature>
<dbReference type="Gene3D" id="1.20.1250.20">
    <property type="entry name" value="MFS general substrate transporter like domains"/>
    <property type="match status" value="1"/>
</dbReference>
<feature type="transmembrane region" description="Helical" evidence="7">
    <location>
        <begin position="323"/>
        <end position="344"/>
    </location>
</feature>
<dbReference type="InterPro" id="IPR011701">
    <property type="entry name" value="MFS"/>
</dbReference>
<feature type="transmembrane region" description="Helical" evidence="7">
    <location>
        <begin position="356"/>
        <end position="374"/>
    </location>
</feature>
<dbReference type="PANTHER" id="PTHR43124:SF3">
    <property type="entry name" value="CHLORAMPHENICOL EFFLUX PUMP RV0191"/>
    <property type="match status" value="1"/>
</dbReference>
<evidence type="ECO:0000313" key="9">
    <source>
        <dbReference type="EMBL" id="GAA4432166.1"/>
    </source>
</evidence>
<evidence type="ECO:0000259" key="8">
    <source>
        <dbReference type="PROSITE" id="PS50850"/>
    </source>
</evidence>
<feature type="transmembrane region" description="Helical" evidence="7">
    <location>
        <begin position="299"/>
        <end position="317"/>
    </location>
</feature>
<reference evidence="10" key="1">
    <citation type="journal article" date="2019" name="Int. J. Syst. Evol. Microbiol.">
        <title>The Global Catalogue of Microorganisms (GCM) 10K type strain sequencing project: providing services to taxonomists for standard genome sequencing and annotation.</title>
        <authorList>
            <consortium name="The Broad Institute Genomics Platform"/>
            <consortium name="The Broad Institute Genome Sequencing Center for Infectious Disease"/>
            <person name="Wu L."/>
            <person name="Ma J."/>
        </authorList>
    </citation>
    <scope>NUCLEOTIDE SEQUENCE [LARGE SCALE GENOMIC DNA]</scope>
    <source>
        <strain evidence="10">JCM 17810</strain>
    </source>
</reference>
<dbReference type="Pfam" id="PF07690">
    <property type="entry name" value="MFS_1"/>
    <property type="match status" value="1"/>
</dbReference>
<comment type="subcellular location">
    <subcellularLocation>
        <location evidence="1">Cell membrane</location>
        <topology evidence="1">Multi-pass membrane protein</topology>
    </subcellularLocation>
</comment>
<comment type="caution">
    <text evidence="9">The sequence shown here is derived from an EMBL/GenBank/DDBJ whole genome shotgun (WGS) entry which is preliminary data.</text>
</comment>
<feature type="transmembrane region" description="Helical" evidence="7">
    <location>
        <begin position="27"/>
        <end position="45"/>
    </location>
</feature>
<dbReference type="CDD" id="cd17324">
    <property type="entry name" value="MFS_NepI_like"/>
    <property type="match status" value="1"/>
</dbReference>
<feature type="region of interest" description="Disordered" evidence="6">
    <location>
        <begin position="1"/>
        <end position="20"/>
    </location>
</feature>
<dbReference type="PANTHER" id="PTHR43124">
    <property type="entry name" value="PURINE EFFLUX PUMP PBUE"/>
    <property type="match status" value="1"/>
</dbReference>
<gene>
    <name evidence="9" type="ORF">GCM10023169_37640</name>
</gene>
<feature type="transmembrane region" description="Helical" evidence="7">
    <location>
        <begin position="386"/>
        <end position="406"/>
    </location>
</feature>
<dbReference type="SUPFAM" id="SSF103473">
    <property type="entry name" value="MFS general substrate transporter"/>
    <property type="match status" value="1"/>
</dbReference>
<dbReference type="PROSITE" id="PS50850">
    <property type="entry name" value="MFS"/>
    <property type="match status" value="1"/>
</dbReference>